<dbReference type="Proteomes" id="UP000012070">
    <property type="component" value="Unassembled WGS sequence"/>
</dbReference>
<sequence>MSDHCYHVIATPSRRREANKHTTVRGRHLAHPRNRPLAAMFITAQRDCLRRCTVGARGGPRDATAAHDRQPTAASALPEALPIPGALLPRTRDASTIEQRRVFVSVAALYSTRCLTACGRVILGCSGGSER</sequence>
<name>A0A829C5H8_9MYCO</name>
<organism evidence="1 2">
    <name type="scientific">Mycobacterium orygis 112400015</name>
    <dbReference type="NCBI Taxonomy" id="1305739"/>
    <lineage>
        <taxon>Bacteria</taxon>
        <taxon>Bacillati</taxon>
        <taxon>Actinomycetota</taxon>
        <taxon>Actinomycetes</taxon>
        <taxon>Mycobacteriales</taxon>
        <taxon>Mycobacteriaceae</taxon>
        <taxon>Mycobacterium</taxon>
        <taxon>Mycobacterium tuberculosis complex</taxon>
    </lineage>
</organism>
<protein>
    <submittedName>
        <fullName evidence="1">Uncharacterized protein</fullName>
    </submittedName>
</protein>
<gene>
    <name evidence="1" type="ORF">MORY_05151</name>
</gene>
<comment type="caution">
    <text evidence="1">The sequence shown here is derived from an EMBL/GenBank/DDBJ whole genome shotgun (WGS) entry which is preliminary data.</text>
</comment>
<proteinExistence type="predicted"/>
<evidence type="ECO:0000313" key="1">
    <source>
        <dbReference type="EMBL" id="EMT36791.1"/>
    </source>
</evidence>
<dbReference type="AlphaFoldDB" id="A0A829C5H8"/>
<dbReference type="EMBL" id="APKD01000011">
    <property type="protein sequence ID" value="EMT36791.1"/>
    <property type="molecule type" value="Genomic_DNA"/>
</dbReference>
<accession>A0A829C5H8</accession>
<evidence type="ECO:0000313" key="2">
    <source>
        <dbReference type="Proteomes" id="UP000012070"/>
    </source>
</evidence>
<reference evidence="2" key="2">
    <citation type="submission" date="2013-04" db="EMBL/GenBank/DDBJ databases">
        <title>Non-Mycobacterium tuberculosis sensu stricto in a globally representative population.</title>
        <authorList>
            <person name="Stone M.J."/>
            <person name="Brown T.J."/>
            <person name="Drobniewski F.A."/>
        </authorList>
    </citation>
    <scope>NUCLEOTIDE SEQUENCE [LARGE SCALE GENOMIC DNA]</scope>
    <source>
        <strain evidence="2">112400015</strain>
    </source>
</reference>
<reference evidence="1 2" key="1">
    <citation type="submission" date="2013-03" db="EMBL/GenBank/DDBJ databases">
        <authorList>
            <person name="Casali N."/>
            <person name="Drobniewski F.A."/>
        </authorList>
    </citation>
    <scope>NUCLEOTIDE SEQUENCE [LARGE SCALE GENOMIC DNA]</scope>
    <source>
        <strain evidence="1 2">112400015</strain>
    </source>
</reference>